<dbReference type="CDD" id="cd12797">
    <property type="entry name" value="M23_peptidase"/>
    <property type="match status" value="1"/>
</dbReference>
<dbReference type="InterPro" id="IPR016047">
    <property type="entry name" value="M23ase_b-sheet_dom"/>
</dbReference>
<evidence type="ECO:0000256" key="2">
    <source>
        <dbReference type="SAM" id="MobiDB-lite"/>
    </source>
</evidence>
<keyword evidence="4" id="KW-0378">Hydrolase</keyword>
<evidence type="ECO:0000313" key="4">
    <source>
        <dbReference type="EMBL" id="XAH74587.1"/>
    </source>
</evidence>
<dbReference type="InterPro" id="IPR011055">
    <property type="entry name" value="Dup_hybrid_motif"/>
</dbReference>
<name>A0ABZ3EY50_9FIRM</name>
<protein>
    <submittedName>
        <fullName evidence="4">M23 family metallopeptidase</fullName>
        <ecNumber evidence="4">3.4.-.-</ecNumber>
    </submittedName>
</protein>
<dbReference type="SUPFAM" id="SSF51261">
    <property type="entry name" value="Duplicated hybrid motif"/>
    <property type="match status" value="1"/>
</dbReference>
<reference evidence="4 5" key="1">
    <citation type="submission" date="2024-02" db="EMBL/GenBank/DDBJ databases">
        <title>Bacterial strain from lacustrine sediment.</title>
        <authorList>
            <person name="Petit C."/>
            <person name="Fadhlaoui K."/>
        </authorList>
    </citation>
    <scope>NUCLEOTIDE SEQUENCE [LARGE SCALE GENOMIC DNA]</scope>
    <source>
        <strain evidence="4 5">IPX-CK</strain>
    </source>
</reference>
<dbReference type="RefSeq" id="WP_342758176.1">
    <property type="nucleotide sequence ID" value="NZ_CP146256.1"/>
</dbReference>
<evidence type="ECO:0000313" key="5">
    <source>
        <dbReference type="Proteomes" id="UP001451571"/>
    </source>
</evidence>
<dbReference type="EMBL" id="CP146256">
    <property type="protein sequence ID" value="XAH74587.1"/>
    <property type="molecule type" value="Genomic_DNA"/>
</dbReference>
<evidence type="ECO:0000259" key="3">
    <source>
        <dbReference type="Pfam" id="PF01551"/>
    </source>
</evidence>
<keyword evidence="1" id="KW-0732">Signal</keyword>
<keyword evidence="5" id="KW-1185">Reference proteome</keyword>
<sequence length="298" mass="32631">MRRRNRSSAKREKAIMLFSSVFVLTALTVTGLFVRGRSEEKSDGYVVDFSSIENETNELADNNTVQGTEDSGDVVTSDDLDYDPYYQETNSVNVENAQTAQTENDALQKGTKKNTDDKDSKDKEKNDKNEEGMFDETIDTARLEQMEDTMAIATSIQPALTFNDGDSLAWPIVGNILINYSMDKTVYFPTLEQYKYNPAIIISAVEGETITAAAAGKVISVFTDPEIGNGVVVELGGGYEVTYGQLKDITVSEGGYVNKGDIIGSVAAPTKYFVVEGCNVYFKLTKNGVPVNPMTKLS</sequence>
<dbReference type="GO" id="GO:0016787">
    <property type="term" value="F:hydrolase activity"/>
    <property type="evidence" value="ECO:0007669"/>
    <property type="project" value="UniProtKB-KW"/>
</dbReference>
<dbReference type="PANTHER" id="PTHR21666">
    <property type="entry name" value="PEPTIDASE-RELATED"/>
    <property type="match status" value="1"/>
</dbReference>
<dbReference type="EC" id="3.4.-.-" evidence="4"/>
<dbReference type="InterPro" id="IPR050570">
    <property type="entry name" value="Cell_wall_metabolism_enzyme"/>
</dbReference>
<feature type="compositionally biased region" description="Basic and acidic residues" evidence="2">
    <location>
        <begin position="113"/>
        <end position="131"/>
    </location>
</feature>
<dbReference type="Gene3D" id="2.70.70.10">
    <property type="entry name" value="Glucose Permease (Domain IIA)"/>
    <property type="match status" value="1"/>
</dbReference>
<feature type="domain" description="M23ase beta-sheet core" evidence="3">
    <location>
        <begin position="198"/>
        <end position="293"/>
    </location>
</feature>
<feature type="region of interest" description="Disordered" evidence="2">
    <location>
        <begin position="62"/>
        <end position="82"/>
    </location>
</feature>
<dbReference type="Proteomes" id="UP001451571">
    <property type="component" value="Chromosome"/>
</dbReference>
<proteinExistence type="predicted"/>
<dbReference type="Pfam" id="PF01551">
    <property type="entry name" value="Peptidase_M23"/>
    <property type="match status" value="1"/>
</dbReference>
<feature type="compositionally biased region" description="Acidic residues" evidence="2">
    <location>
        <begin position="70"/>
        <end position="82"/>
    </location>
</feature>
<organism evidence="4 5">
    <name type="scientific">Kineothrix sedimenti</name>
    <dbReference type="NCBI Taxonomy" id="3123317"/>
    <lineage>
        <taxon>Bacteria</taxon>
        <taxon>Bacillati</taxon>
        <taxon>Bacillota</taxon>
        <taxon>Clostridia</taxon>
        <taxon>Lachnospirales</taxon>
        <taxon>Lachnospiraceae</taxon>
        <taxon>Kineothrix</taxon>
    </lineage>
</organism>
<gene>
    <name evidence="4" type="ORF">V6984_02155</name>
</gene>
<feature type="region of interest" description="Disordered" evidence="2">
    <location>
        <begin position="98"/>
        <end position="135"/>
    </location>
</feature>
<dbReference type="PANTHER" id="PTHR21666:SF289">
    <property type="entry name" value="L-ALA--D-GLU ENDOPEPTIDASE"/>
    <property type="match status" value="1"/>
</dbReference>
<accession>A0ABZ3EY50</accession>
<evidence type="ECO:0000256" key="1">
    <source>
        <dbReference type="ARBA" id="ARBA00022729"/>
    </source>
</evidence>